<protein>
    <submittedName>
        <fullName evidence="1">Uncharacterized protein</fullName>
    </submittedName>
</protein>
<dbReference type="Proteomes" id="UP000503540">
    <property type="component" value="Chromosome"/>
</dbReference>
<proteinExistence type="predicted"/>
<evidence type="ECO:0000313" key="2">
    <source>
        <dbReference type="Proteomes" id="UP000503540"/>
    </source>
</evidence>
<gene>
    <name evidence="1" type="ORF">F5544_04325</name>
</gene>
<accession>A0A6G9Y6F8</accession>
<name>A0A6G9Y6F8_9NOCA</name>
<dbReference type="KEGG" id="nah:F5544_04325"/>
<sequence>MNIDDRIIWRASQGDDVRRCNLDCRCEYDSNGNCEVHEYLRRRCHDIAAAIHVRGYDGWFVNCPSDVGRILPSCVDRNDFLDLPEVGTVHSIWFKGESALVTYQSGLHIWHVGHIDDLPNTQPANSVKEDPQETSPLEERRILVASEVRRAINHDDVVRYELIWRADPEMENGFYRRSVNPAFTCSEILHESAYGTLIASVAADECARRDSAATRLAWKGGANGRSRPIPSIHHQRLCEKLQASSLDPIERNVVEHAQTYTCLMLPMTADPCCVALVVTLGLTGYTDDHREHTVISESGPLPKVIDTFRRWRTTGAWNSIDGVICVSQVNELMRELQLYHTQLSYRSTTVSDWYGFALRRACMLALHPIIELVASMGDSAVLPHHYELAQMAATISHDLLDVRYDVSKGICINSVYVLGSALRNGECPECVAECLILMVVYILLDVRTSECTHLAAAVAGCGVPRSYAFGMFRDLLNARGSHLEPRCGDAWADAIQVLEECVPEVDIDQLRSSSYDDVCSRIVNSTQGFISRASDGDNLIEEATLAAVSETSSAEIVDNLWKSCIDEFAVALIDYLDGDAERLTGLTWSAFIHGSRMRINMRCGSIRHGANIADRIPDWDCVLARHTAVPA</sequence>
<dbReference type="EMBL" id="CP046172">
    <property type="protein sequence ID" value="QIS08779.1"/>
    <property type="molecule type" value="Genomic_DNA"/>
</dbReference>
<evidence type="ECO:0000313" key="1">
    <source>
        <dbReference type="EMBL" id="QIS08779.1"/>
    </source>
</evidence>
<reference evidence="1 2" key="1">
    <citation type="journal article" date="2019" name="ACS Chem. Biol.">
        <title>Identification and Mobilization of a Cryptic Antibiotic Biosynthesis Gene Locus from a Human-Pathogenic Nocardia Isolate.</title>
        <authorList>
            <person name="Herisse M."/>
            <person name="Ishida K."/>
            <person name="Porter J.L."/>
            <person name="Howden B."/>
            <person name="Hertweck C."/>
            <person name="Stinear T.P."/>
            <person name="Pidot S.J."/>
        </authorList>
    </citation>
    <scope>NUCLEOTIDE SEQUENCE [LARGE SCALE GENOMIC DNA]</scope>
    <source>
        <strain evidence="1 2">AUSMDU00012717</strain>
    </source>
</reference>
<keyword evidence="2" id="KW-1185">Reference proteome</keyword>
<dbReference type="AlphaFoldDB" id="A0A6G9Y6F8"/>
<organism evidence="1 2">
    <name type="scientific">Nocardia arthritidis</name>
    <dbReference type="NCBI Taxonomy" id="228602"/>
    <lineage>
        <taxon>Bacteria</taxon>
        <taxon>Bacillati</taxon>
        <taxon>Actinomycetota</taxon>
        <taxon>Actinomycetes</taxon>
        <taxon>Mycobacteriales</taxon>
        <taxon>Nocardiaceae</taxon>
        <taxon>Nocardia</taxon>
    </lineage>
</organism>
<dbReference type="RefSeq" id="WP_167471974.1">
    <property type="nucleotide sequence ID" value="NZ_CP046172.1"/>
</dbReference>